<dbReference type="KEGG" id="daa:AKL17_3p0041"/>
<dbReference type="Pfam" id="PF09481">
    <property type="entry name" value="CRISPR_Cse1"/>
    <property type="match status" value="1"/>
</dbReference>
<proteinExistence type="predicted"/>
<keyword evidence="1" id="KW-0614">Plasmid</keyword>
<dbReference type="InterPro" id="IPR013381">
    <property type="entry name" value="CRISPR-assoc_prot_Cse1"/>
</dbReference>
<evidence type="ECO:0000313" key="1">
    <source>
        <dbReference type="EMBL" id="AMY72197.1"/>
    </source>
</evidence>
<dbReference type="PATRIC" id="fig|1335048.3.peg.5163"/>
<keyword evidence="2" id="KW-1185">Reference proteome</keyword>
<dbReference type="AlphaFoldDB" id="A0A159Z9E3"/>
<name>A0A159Z9E3_9RHOB</name>
<reference evidence="1 2" key="1">
    <citation type="submission" date="2015-09" db="EMBL/GenBank/DDBJ databases">
        <title>Complete genome sequence of Defluviimonas alba cai42t isolated from an oilfield in Xinjiang.</title>
        <authorList>
            <person name="Geng S."/>
            <person name="Pan X."/>
            <person name="Wu X."/>
        </authorList>
    </citation>
    <scope>NUCLEOTIDE SEQUENCE [LARGE SCALE GENOMIC DNA]</scope>
    <source>
        <strain evidence="2">cai42</strain>
        <plasmid evidence="2">cai42_Plasmidc</plasmid>
    </source>
</reference>
<sequence length="510" mass="54853">MGPVDTSVSAAPRLFSGCPVMPLNLILDPWIPVTTPEGRRTITPGQMADPGVLRPDWPRADLNIAWLELLIGLVALADPPASPEEWEARRAADPARLQERLAALAPAFNLSGDGPLFLQDLEPLAGEANPPDMLFIDSAGGNAARNNADLMVWRGRYPALDPALAAMALYTLQSQAPAGGAGNRTSMRGGGPMVTLVEPFAGCSLWDLVWANVPCGPQQGLEALPWMRPTRVSDKDQEVWPPADVASPVEAFFGMPRRLRLVVEGDLVTGVVQRPYGTNYAGWQHPLTPYYRLKPGSELLPVHPRAGAFGYRNWLGVVAASEKTDLRAQAACVAAYSGRVRRSQAQAARVIVAGWAMDNMKPRDFVLSRQPLLDLPQAQLTAVQGMVEAAELLAGALRMALKPVLAEGSALEALREEFFARTQAPLEARIADLRRGEAVAGAWLADLRAAGLALFDAAALPGMDRRETDVMARIAQARQGLLADFAGRRKLGRAAFDKLGLTPQTRTEAA</sequence>
<dbReference type="CDD" id="cd09729">
    <property type="entry name" value="Cse1_I-E"/>
    <property type="match status" value="1"/>
</dbReference>
<evidence type="ECO:0000313" key="2">
    <source>
        <dbReference type="Proteomes" id="UP000076128"/>
    </source>
</evidence>
<geneLocation type="plasmid" evidence="2">
    <name>cai42_Plasmidc</name>
</geneLocation>
<dbReference type="NCBIfam" id="TIGR02547">
    <property type="entry name" value="casA_cse1"/>
    <property type="match status" value="1"/>
</dbReference>
<organism evidence="1 2">
    <name type="scientific">Frigidibacter mobilis</name>
    <dbReference type="NCBI Taxonomy" id="1335048"/>
    <lineage>
        <taxon>Bacteria</taxon>
        <taxon>Pseudomonadati</taxon>
        <taxon>Pseudomonadota</taxon>
        <taxon>Alphaproteobacteria</taxon>
        <taxon>Rhodobacterales</taxon>
        <taxon>Paracoccaceae</taxon>
        <taxon>Frigidibacter</taxon>
    </lineage>
</organism>
<evidence type="ECO:0008006" key="3">
    <source>
        <dbReference type="Google" id="ProtNLM"/>
    </source>
</evidence>
<dbReference type="Proteomes" id="UP000076128">
    <property type="component" value="Plasmid pcai42C"/>
</dbReference>
<gene>
    <name evidence="1" type="ORF">AKL17_3p0041</name>
</gene>
<dbReference type="EMBL" id="CP012664">
    <property type="protein sequence ID" value="AMY72197.1"/>
    <property type="molecule type" value="Genomic_DNA"/>
</dbReference>
<protein>
    <recommendedName>
        <fullName evidence="3">CRISPR system Cascade subunit CasA</fullName>
    </recommendedName>
</protein>
<accession>A0A159Z9E3</accession>